<evidence type="ECO:0000259" key="1">
    <source>
        <dbReference type="Pfam" id="PF00963"/>
    </source>
</evidence>
<gene>
    <name evidence="2" type="ORF">DKM28_00430</name>
</gene>
<dbReference type="GO" id="GO:0030246">
    <property type="term" value="F:carbohydrate binding"/>
    <property type="evidence" value="ECO:0007669"/>
    <property type="project" value="InterPro"/>
</dbReference>
<dbReference type="RefSeq" id="WP_137726614.1">
    <property type="nucleotide sequence ID" value="NZ_CP029709.1"/>
</dbReference>
<feature type="domain" description="Cohesin" evidence="1">
    <location>
        <begin position="44"/>
        <end position="176"/>
    </location>
</feature>
<dbReference type="Proteomes" id="UP000300067">
    <property type="component" value="Chromosome"/>
</dbReference>
<reference evidence="2 3" key="1">
    <citation type="submission" date="2018-05" db="EMBL/GenBank/DDBJ databases">
        <title>Methanosarcina gilichinskyana sp. nov., a novel methanogenic archaeon isolated from Holocene permafrost, North East Russia.</title>
        <authorList>
            <person name="Oshurkova V."/>
            <person name="Meer M."/>
            <person name="Bochkareva O."/>
            <person name="Shcherbakova V."/>
        </authorList>
    </citation>
    <scope>NUCLEOTIDE SEQUENCE [LARGE SCALE GENOMIC DNA]</scope>
    <source>
        <strain evidence="2 3">JL01</strain>
    </source>
</reference>
<organism evidence="2 3">
    <name type="scientific">Methanosarcina mazei</name>
    <name type="common">Methanosarcina frisia</name>
    <dbReference type="NCBI Taxonomy" id="2209"/>
    <lineage>
        <taxon>Archaea</taxon>
        <taxon>Methanobacteriati</taxon>
        <taxon>Methanobacteriota</taxon>
        <taxon>Stenosarchaea group</taxon>
        <taxon>Methanomicrobia</taxon>
        <taxon>Methanosarcinales</taxon>
        <taxon>Methanosarcinaceae</taxon>
        <taxon>Methanosarcina</taxon>
    </lineage>
</organism>
<dbReference type="GO" id="GO:0000272">
    <property type="term" value="P:polysaccharide catabolic process"/>
    <property type="evidence" value="ECO:0007669"/>
    <property type="project" value="InterPro"/>
</dbReference>
<dbReference type="Pfam" id="PF00963">
    <property type="entry name" value="Cohesin"/>
    <property type="match status" value="1"/>
</dbReference>
<accession>A0A4P8R1J1</accession>
<evidence type="ECO:0000313" key="2">
    <source>
        <dbReference type="EMBL" id="QCR14725.1"/>
    </source>
</evidence>
<dbReference type="Gene3D" id="2.60.40.680">
    <property type="match status" value="1"/>
</dbReference>
<protein>
    <recommendedName>
        <fullName evidence="1">Cohesin domain-containing protein</fullName>
    </recommendedName>
</protein>
<dbReference type="SUPFAM" id="SSF49384">
    <property type="entry name" value="Carbohydrate-binding domain"/>
    <property type="match status" value="1"/>
</dbReference>
<dbReference type="AlphaFoldDB" id="A0A4P8R1J1"/>
<sequence length="197" mass="20659">MRKSIVSKSIVSKSIVSKSIVSLITLIAILAFLSSTAAAASKVTLQPASKNVYAGENITLNVVVTPDTQISGIQFDLEYDGSLFQIAGVTEGNLFSQSGQNTLFSPGQIENGKLTNVYGCILGSSSVSTPETFATVTLKANTGVQGTSQFYLRNVTVSSSASKPVDVRLVNTGITISEPEAKKPRGLLVKLIKSILG</sequence>
<name>A0A4P8R1J1_METMZ</name>
<dbReference type="EMBL" id="CP029709">
    <property type="protein sequence ID" value="QCR14725.1"/>
    <property type="molecule type" value="Genomic_DNA"/>
</dbReference>
<evidence type="ECO:0000313" key="3">
    <source>
        <dbReference type="Proteomes" id="UP000300067"/>
    </source>
</evidence>
<proteinExistence type="predicted"/>
<dbReference type="CDD" id="cd08547">
    <property type="entry name" value="Type_II_cohesin"/>
    <property type="match status" value="1"/>
</dbReference>
<dbReference type="InterPro" id="IPR008965">
    <property type="entry name" value="CBM2/CBM3_carb-bd_dom_sf"/>
</dbReference>
<dbReference type="InterPro" id="IPR002102">
    <property type="entry name" value="Cohesin_dom"/>
</dbReference>